<accession>B8HXD7</accession>
<proteinExistence type="predicted"/>
<organism evidence="2">
    <name type="scientific">Cyanothece sp. (strain PCC 7425 / ATCC 29141)</name>
    <dbReference type="NCBI Taxonomy" id="395961"/>
    <lineage>
        <taxon>Bacteria</taxon>
        <taxon>Bacillati</taxon>
        <taxon>Cyanobacteriota</taxon>
        <taxon>Cyanophyceae</taxon>
        <taxon>Gomontiellales</taxon>
        <taxon>Cyanothecaceae</taxon>
        <taxon>Cyanothece</taxon>
    </lineage>
</organism>
<evidence type="ECO:0008006" key="3">
    <source>
        <dbReference type="Google" id="ProtNLM"/>
    </source>
</evidence>
<feature type="chain" id="PRO_5002871141" description="General secretion pathway protein H" evidence="1">
    <location>
        <begin position="29"/>
        <end position="172"/>
    </location>
</feature>
<dbReference type="InterPro" id="IPR031975">
    <property type="entry name" value="Pilin_GH"/>
</dbReference>
<keyword evidence="1" id="KW-0732">Signal</keyword>
<evidence type="ECO:0000313" key="2">
    <source>
        <dbReference type="EMBL" id="ACL44828.1"/>
    </source>
</evidence>
<dbReference type="EMBL" id="CP001344">
    <property type="protein sequence ID" value="ACL44828.1"/>
    <property type="molecule type" value="Genomic_DNA"/>
</dbReference>
<sequence>MNQALQSKGLGILTVVVSLVVFPAPNQAQQTADQNQNAALMATAKMMEGQRTYYSKNGQWQNDVSTVQNDFGPVLPPTFDYAIRTTTEAAYSYVIPASSPMVNQLSSYVGAALVVPNSGGKIITIICKNNQTGQIRPSDPRIIRGADPSQPPLSLACGDNSVEIPASVYSEK</sequence>
<dbReference type="AlphaFoldDB" id="B8HXD7"/>
<dbReference type="Pfam" id="PF16734">
    <property type="entry name" value="Pilin_GH"/>
    <property type="match status" value="1"/>
</dbReference>
<gene>
    <name evidence="2" type="ordered locus">Cyan7425_2471</name>
</gene>
<dbReference type="OrthoDB" id="558016at2"/>
<dbReference type="KEGG" id="cyn:Cyan7425_2471"/>
<name>B8HXD7_CYAP4</name>
<dbReference type="eggNOG" id="ENOG5033W75">
    <property type="taxonomic scope" value="Bacteria"/>
</dbReference>
<reference evidence="2" key="1">
    <citation type="submission" date="2009-01" db="EMBL/GenBank/DDBJ databases">
        <title>Complete sequence of chromosome Cyanothece sp. PCC 7425.</title>
        <authorList>
            <consortium name="US DOE Joint Genome Institute"/>
            <person name="Lucas S."/>
            <person name="Copeland A."/>
            <person name="Lapidus A."/>
            <person name="Glavina del Rio T."/>
            <person name="Dalin E."/>
            <person name="Tice H."/>
            <person name="Bruce D."/>
            <person name="Goodwin L."/>
            <person name="Pitluck S."/>
            <person name="Sims D."/>
            <person name="Meineke L."/>
            <person name="Brettin T."/>
            <person name="Detter J.C."/>
            <person name="Han C."/>
            <person name="Larimer F."/>
            <person name="Land M."/>
            <person name="Hauser L."/>
            <person name="Kyrpides N."/>
            <person name="Ovchinnikova G."/>
            <person name="Liberton M."/>
            <person name="Stoeckel J."/>
            <person name="Banerjee A."/>
            <person name="Singh A."/>
            <person name="Page L."/>
            <person name="Sato H."/>
            <person name="Zhao L."/>
            <person name="Sherman L."/>
            <person name="Pakrasi H."/>
            <person name="Richardson P."/>
        </authorList>
    </citation>
    <scope>NUCLEOTIDE SEQUENCE</scope>
    <source>
        <strain evidence="2">PCC 7425</strain>
    </source>
</reference>
<dbReference type="HOGENOM" id="CLU_1554539_0_0_3"/>
<protein>
    <recommendedName>
        <fullName evidence="3">General secretion pathway protein H</fullName>
    </recommendedName>
</protein>
<feature type="signal peptide" evidence="1">
    <location>
        <begin position="1"/>
        <end position="28"/>
    </location>
</feature>
<evidence type="ECO:0000256" key="1">
    <source>
        <dbReference type="SAM" id="SignalP"/>
    </source>
</evidence>